<dbReference type="InterPro" id="IPR029034">
    <property type="entry name" value="Cystine-knot_cytokine"/>
</dbReference>
<keyword evidence="8" id="KW-1015">Disulfide bond</keyword>
<name>A0A914B932_PATMI</name>
<dbReference type="GO" id="GO:0051240">
    <property type="term" value="P:positive regulation of multicellular organismal process"/>
    <property type="evidence" value="ECO:0007669"/>
    <property type="project" value="UniProtKB-ARBA"/>
</dbReference>
<feature type="region of interest" description="Disordered" evidence="11">
    <location>
        <begin position="31"/>
        <end position="51"/>
    </location>
</feature>
<organism evidence="14 15">
    <name type="scientific">Patiria miniata</name>
    <name type="common">Bat star</name>
    <name type="synonym">Asterina miniata</name>
    <dbReference type="NCBI Taxonomy" id="46514"/>
    <lineage>
        <taxon>Eukaryota</taxon>
        <taxon>Metazoa</taxon>
        <taxon>Echinodermata</taxon>
        <taxon>Eleutherozoa</taxon>
        <taxon>Asterozoa</taxon>
        <taxon>Asteroidea</taxon>
        <taxon>Valvatacea</taxon>
        <taxon>Valvatida</taxon>
        <taxon>Asterinidae</taxon>
        <taxon>Patiria</taxon>
    </lineage>
</organism>
<evidence type="ECO:0000256" key="2">
    <source>
        <dbReference type="ARBA" id="ARBA00006656"/>
    </source>
</evidence>
<dbReference type="PROSITE" id="PS00250">
    <property type="entry name" value="TGF_BETA_1"/>
    <property type="match status" value="1"/>
</dbReference>
<evidence type="ECO:0000256" key="9">
    <source>
        <dbReference type="ARBA" id="ARBA00023180"/>
    </source>
</evidence>
<keyword evidence="15" id="KW-1185">Reference proteome</keyword>
<keyword evidence="6" id="KW-0221">Differentiation</keyword>
<dbReference type="InterPro" id="IPR001111">
    <property type="entry name" value="TGF-b_propeptide"/>
</dbReference>
<dbReference type="AlphaFoldDB" id="A0A914B932"/>
<feature type="chain" id="PRO_5037732046" description="TGF-beta family profile domain-containing protein" evidence="12">
    <location>
        <begin position="28"/>
        <end position="428"/>
    </location>
</feature>
<dbReference type="GO" id="GO:0005615">
    <property type="term" value="C:extracellular space"/>
    <property type="evidence" value="ECO:0007669"/>
    <property type="project" value="TreeGrafter"/>
</dbReference>
<sequence length="428" mass="49055">MVGVPTMSRPLMLVVCYLLLLLGCTYGGQVQGGTDQDSSTDTQGQSTPHRSREAVIRAFEKNLLNMFGLKEKPKPSRKIHVPQYMLDLYNAQTDSPISNLDIDVKGKTSRSTNIVRSFHHQEHEGDYTSSQDDSRQHGHTHRLTFNVSAIADNEVLTDAELRIFWKNHHSVSKRDLTDRDQTNSTKSSEQSYKHRVNVYQILKRLVKSNDVIKRLIDTKVVDIRNTSWQSFDVRPAIKDWRRPHRPNHGIEVEVLDHRGRPISVHRNLRIARSVSEQVDSSEDETRWFQERPHIVTYTDDGRQKRSAIRRTSRQRSGKRKRKLKPNCRRHPLYVDFTDVGWNSWIVAPAGYQAYYCQGECPFPLVDHLNATNHAIVQTLVNSASPQLAPKACCVPTDLSAISMLYLDDSDSVILRNYQDMVVEGCGCR</sequence>
<dbReference type="Gene3D" id="2.10.90.10">
    <property type="entry name" value="Cystine-knot cytokines"/>
    <property type="match status" value="1"/>
</dbReference>
<dbReference type="CDD" id="cd13760">
    <property type="entry name" value="TGF_beta_BMP2_like"/>
    <property type="match status" value="1"/>
</dbReference>
<evidence type="ECO:0000256" key="3">
    <source>
        <dbReference type="ARBA" id="ARBA00022473"/>
    </source>
</evidence>
<keyword evidence="9" id="KW-0325">Glycoprotein</keyword>
<evidence type="ECO:0000256" key="12">
    <source>
        <dbReference type="SAM" id="SignalP"/>
    </source>
</evidence>
<accession>A0A914B932</accession>
<evidence type="ECO:0000313" key="15">
    <source>
        <dbReference type="Proteomes" id="UP000887568"/>
    </source>
</evidence>
<comment type="subcellular location">
    <subcellularLocation>
        <location evidence="1">Secreted</location>
    </subcellularLocation>
</comment>
<dbReference type="FunFam" id="2.10.90.10:FF:000103">
    <property type="entry name" value="Bone morphogenetic protein 16"/>
    <property type="match status" value="1"/>
</dbReference>
<feature type="signal peptide" evidence="12">
    <location>
        <begin position="1"/>
        <end position="27"/>
    </location>
</feature>
<feature type="compositionally biased region" description="Basic and acidic residues" evidence="11">
    <location>
        <begin position="119"/>
        <end position="136"/>
    </location>
</feature>
<keyword evidence="4" id="KW-0964">Secreted</keyword>
<dbReference type="EnsemblMetazoa" id="XM_038216760.1">
    <property type="protein sequence ID" value="XP_038072688.1"/>
    <property type="gene ID" value="LOC119741091"/>
</dbReference>
<feature type="domain" description="TGF-beta family profile" evidence="13">
    <location>
        <begin position="302"/>
        <end position="428"/>
    </location>
</feature>
<dbReference type="Proteomes" id="UP000887568">
    <property type="component" value="Unplaced"/>
</dbReference>
<reference evidence="14" key="1">
    <citation type="submission" date="2022-11" db="UniProtKB">
        <authorList>
            <consortium name="EnsemblMetazoa"/>
        </authorList>
    </citation>
    <scope>IDENTIFICATION</scope>
</reference>
<dbReference type="GO" id="GO:0005125">
    <property type="term" value="F:cytokine activity"/>
    <property type="evidence" value="ECO:0007669"/>
    <property type="project" value="TreeGrafter"/>
</dbReference>
<dbReference type="GO" id="GO:0030154">
    <property type="term" value="P:cell differentiation"/>
    <property type="evidence" value="ECO:0007669"/>
    <property type="project" value="UniProtKB-KW"/>
</dbReference>
<dbReference type="PANTHER" id="PTHR11848">
    <property type="entry name" value="TGF-BETA FAMILY"/>
    <property type="match status" value="1"/>
</dbReference>
<dbReference type="InterPro" id="IPR017948">
    <property type="entry name" value="TGFb_CS"/>
</dbReference>
<dbReference type="OMA" id="FQDVGWS"/>
<evidence type="ECO:0000256" key="1">
    <source>
        <dbReference type="ARBA" id="ARBA00004613"/>
    </source>
</evidence>
<dbReference type="Pfam" id="PF00688">
    <property type="entry name" value="TGFb_propeptide"/>
    <property type="match status" value="1"/>
</dbReference>
<dbReference type="SMART" id="SM00204">
    <property type="entry name" value="TGFB"/>
    <property type="match status" value="1"/>
</dbReference>
<feature type="compositionally biased region" description="Polar residues" evidence="11">
    <location>
        <begin position="32"/>
        <end position="48"/>
    </location>
</feature>
<dbReference type="Gene3D" id="2.60.120.970">
    <property type="match status" value="1"/>
</dbReference>
<evidence type="ECO:0000256" key="10">
    <source>
        <dbReference type="RuleBase" id="RU000354"/>
    </source>
</evidence>
<feature type="region of interest" description="Disordered" evidence="11">
    <location>
        <begin position="118"/>
        <end position="139"/>
    </location>
</feature>
<protein>
    <recommendedName>
        <fullName evidence="13">TGF-beta family profile domain-containing protein</fullName>
    </recommendedName>
</protein>
<evidence type="ECO:0000256" key="7">
    <source>
        <dbReference type="ARBA" id="ARBA00023030"/>
    </source>
</evidence>
<dbReference type="Pfam" id="PF00019">
    <property type="entry name" value="TGF_beta"/>
    <property type="match status" value="1"/>
</dbReference>
<dbReference type="GO" id="GO:0008083">
    <property type="term" value="F:growth factor activity"/>
    <property type="evidence" value="ECO:0007669"/>
    <property type="project" value="UniProtKB-KW"/>
</dbReference>
<dbReference type="PANTHER" id="PTHR11848:SF263">
    <property type="entry name" value="PROTEIN DECAPENTAPLEGIC"/>
    <property type="match status" value="1"/>
</dbReference>
<dbReference type="GO" id="GO:0051094">
    <property type="term" value="P:positive regulation of developmental process"/>
    <property type="evidence" value="ECO:0007669"/>
    <property type="project" value="UniProtKB-ARBA"/>
</dbReference>
<proteinExistence type="inferred from homology"/>
<evidence type="ECO:0000256" key="4">
    <source>
        <dbReference type="ARBA" id="ARBA00022525"/>
    </source>
</evidence>
<keyword evidence="5 12" id="KW-0732">Signal</keyword>
<dbReference type="RefSeq" id="XP_038072688.1">
    <property type="nucleotide sequence ID" value="XM_038216760.1"/>
</dbReference>
<evidence type="ECO:0000256" key="5">
    <source>
        <dbReference type="ARBA" id="ARBA00022729"/>
    </source>
</evidence>
<keyword evidence="7 10" id="KW-0339">Growth factor</keyword>
<evidence type="ECO:0000259" key="13">
    <source>
        <dbReference type="PROSITE" id="PS51362"/>
    </source>
</evidence>
<feature type="region of interest" description="Disordered" evidence="11">
    <location>
        <begin position="299"/>
        <end position="323"/>
    </location>
</feature>
<keyword evidence="3" id="KW-0217">Developmental protein</keyword>
<dbReference type="OrthoDB" id="5987191at2759"/>
<comment type="similarity">
    <text evidence="2 10">Belongs to the TGF-beta family.</text>
</comment>
<dbReference type="GeneID" id="119741091"/>
<evidence type="ECO:0000256" key="6">
    <source>
        <dbReference type="ARBA" id="ARBA00022782"/>
    </source>
</evidence>
<dbReference type="InterPro" id="IPR001839">
    <property type="entry name" value="TGF-b_C"/>
</dbReference>
<feature type="compositionally biased region" description="Basic residues" evidence="11">
    <location>
        <begin position="304"/>
        <end position="323"/>
    </location>
</feature>
<evidence type="ECO:0000256" key="8">
    <source>
        <dbReference type="ARBA" id="ARBA00023157"/>
    </source>
</evidence>
<evidence type="ECO:0000256" key="11">
    <source>
        <dbReference type="SAM" id="MobiDB-lite"/>
    </source>
</evidence>
<dbReference type="InterPro" id="IPR015615">
    <property type="entry name" value="TGF-beta-rel"/>
</dbReference>
<evidence type="ECO:0000313" key="14">
    <source>
        <dbReference type="EnsemblMetazoa" id="XP_038072688.1"/>
    </source>
</evidence>
<dbReference type="SUPFAM" id="SSF57501">
    <property type="entry name" value="Cystine-knot cytokines"/>
    <property type="match status" value="1"/>
</dbReference>
<dbReference type="PROSITE" id="PS51362">
    <property type="entry name" value="TGF_BETA_2"/>
    <property type="match status" value="1"/>
</dbReference>